<evidence type="ECO:0008006" key="4">
    <source>
        <dbReference type="Google" id="ProtNLM"/>
    </source>
</evidence>
<evidence type="ECO:0000313" key="3">
    <source>
        <dbReference type="Proteomes" id="UP000078103"/>
    </source>
</evidence>
<dbReference type="Proteomes" id="UP000078103">
    <property type="component" value="Unassembled WGS sequence"/>
</dbReference>
<sequence length="82" mass="9551">MRSQLLLMVTTAMLLGGCAYGEQKFVDTRSPAEITADARAVDRAERAERAERRNERRQELMDEANARRRANQGSRHIYYHFH</sequence>
<comment type="caution">
    <text evidence="2">The sequence shown here is derived from an EMBL/GenBank/DDBJ whole genome shotgun (WGS) entry which is preliminary data.</text>
</comment>
<feature type="region of interest" description="Disordered" evidence="1">
    <location>
        <begin position="37"/>
        <end position="82"/>
    </location>
</feature>
<evidence type="ECO:0000256" key="1">
    <source>
        <dbReference type="SAM" id="MobiDB-lite"/>
    </source>
</evidence>
<organism evidence="2 3">
    <name type="scientific">Eikenella corrodens</name>
    <dbReference type="NCBI Taxonomy" id="539"/>
    <lineage>
        <taxon>Bacteria</taxon>
        <taxon>Pseudomonadati</taxon>
        <taxon>Pseudomonadota</taxon>
        <taxon>Betaproteobacteria</taxon>
        <taxon>Neisseriales</taxon>
        <taxon>Neisseriaceae</taxon>
        <taxon>Eikenella</taxon>
    </lineage>
</organism>
<dbReference type="PROSITE" id="PS51257">
    <property type="entry name" value="PROKAR_LIPOPROTEIN"/>
    <property type="match status" value="1"/>
</dbReference>
<accession>A0A1A9RLX9</accession>
<gene>
    <name evidence="2" type="ORF">A7P89_09865</name>
</gene>
<protein>
    <recommendedName>
        <fullName evidence="4">Lipoprotein</fullName>
    </recommendedName>
</protein>
<dbReference type="EMBL" id="LXSH01000027">
    <property type="protein sequence ID" value="OAM20635.1"/>
    <property type="molecule type" value="Genomic_DNA"/>
</dbReference>
<name>A0A1A9RLX9_EIKCO</name>
<proteinExistence type="predicted"/>
<feature type="compositionally biased region" description="Basic and acidic residues" evidence="1">
    <location>
        <begin position="39"/>
        <end position="66"/>
    </location>
</feature>
<evidence type="ECO:0000313" key="2">
    <source>
        <dbReference type="EMBL" id="OAM20635.1"/>
    </source>
</evidence>
<reference evidence="3" key="1">
    <citation type="submission" date="2016-05" db="EMBL/GenBank/DDBJ databases">
        <title>Draft genome of Corynebacterium afermentans subsp. afermentans LCDC 88199T.</title>
        <authorList>
            <person name="Bernier A.-M."/>
            <person name="Bernard K."/>
        </authorList>
    </citation>
    <scope>NUCLEOTIDE SEQUENCE [LARGE SCALE GENOMIC DNA]</scope>
    <source>
        <strain evidence="3">NML120819</strain>
    </source>
</reference>
<dbReference type="AlphaFoldDB" id="A0A1A9RLX9"/>